<dbReference type="EMBL" id="LS483254">
    <property type="protein sequence ID" value="SQD92557.1"/>
    <property type="molecule type" value="Genomic_DNA"/>
</dbReference>
<dbReference type="InterPro" id="IPR003442">
    <property type="entry name" value="T6A_TsaE"/>
</dbReference>
<evidence type="ECO:0000256" key="5">
    <source>
        <dbReference type="ARBA" id="ARBA00022694"/>
    </source>
</evidence>
<gene>
    <name evidence="11" type="ORF">BARAN1_0533</name>
</gene>
<dbReference type="AlphaFoldDB" id="A0A2X3K5K1"/>
<evidence type="ECO:0000256" key="7">
    <source>
        <dbReference type="ARBA" id="ARBA00022741"/>
    </source>
</evidence>
<dbReference type="GO" id="GO:0005737">
    <property type="term" value="C:cytoplasm"/>
    <property type="evidence" value="ECO:0007669"/>
    <property type="project" value="UniProtKB-SubCell"/>
</dbReference>
<dbReference type="PANTHER" id="PTHR33540:SF2">
    <property type="entry name" value="TRNA THREONYLCARBAMOYLADENOSINE BIOSYNTHESIS PROTEIN TSAE"/>
    <property type="match status" value="1"/>
</dbReference>
<evidence type="ECO:0000256" key="3">
    <source>
        <dbReference type="ARBA" id="ARBA00019010"/>
    </source>
</evidence>
<evidence type="ECO:0000256" key="10">
    <source>
        <dbReference type="ARBA" id="ARBA00032441"/>
    </source>
</evidence>
<evidence type="ECO:0000256" key="2">
    <source>
        <dbReference type="ARBA" id="ARBA00007599"/>
    </source>
</evidence>
<dbReference type="GO" id="GO:0016740">
    <property type="term" value="F:transferase activity"/>
    <property type="evidence" value="ECO:0007669"/>
    <property type="project" value="UniProtKB-KW"/>
</dbReference>
<keyword evidence="6" id="KW-0479">Metal-binding</keyword>
<keyword evidence="4" id="KW-0963">Cytoplasm</keyword>
<evidence type="ECO:0000256" key="1">
    <source>
        <dbReference type="ARBA" id="ARBA00004496"/>
    </source>
</evidence>
<sequence>MERIVSTHGPEETEEVGFGLASLLTDGDVVALVGELGAGKTTFVRGLARGLFVKEAILSPSFLLARSYEGRIPFHHLDAYRITSPRELAEVGLEELLPPSAGVTAVEWADRIADLIPPQAVWVTLEHAGDDRRRITLRR</sequence>
<comment type="subcellular location">
    <subcellularLocation>
        <location evidence="1">Cytoplasm</location>
    </subcellularLocation>
</comment>
<dbReference type="PANTHER" id="PTHR33540">
    <property type="entry name" value="TRNA THREONYLCARBAMOYLADENOSINE BIOSYNTHESIS PROTEIN TSAE"/>
    <property type="match status" value="1"/>
</dbReference>
<evidence type="ECO:0000256" key="9">
    <source>
        <dbReference type="ARBA" id="ARBA00022842"/>
    </source>
</evidence>
<dbReference type="NCBIfam" id="TIGR00150">
    <property type="entry name" value="T6A_YjeE"/>
    <property type="match status" value="1"/>
</dbReference>
<evidence type="ECO:0000256" key="4">
    <source>
        <dbReference type="ARBA" id="ARBA00022490"/>
    </source>
</evidence>
<evidence type="ECO:0000256" key="8">
    <source>
        <dbReference type="ARBA" id="ARBA00022840"/>
    </source>
</evidence>
<evidence type="ECO:0000313" key="12">
    <source>
        <dbReference type="Proteomes" id="UP000249818"/>
    </source>
</evidence>
<keyword evidence="8" id="KW-0067">ATP-binding</keyword>
<proteinExistence type="inferred from homology"/>
<dbReference type="GO" id="GO:0046872">
    <property type="term" value="F:metal ion binding"/>
    <property type="evidence" value="ECO:0007669"/>
    <property type="project" value="UniProtKB-KW"/>
</dbReference>
<name>A0A2X3K5K1_9BACT</name>
<dbReference type="OrthoDB" id="9815896at2"/>
<reference evidence="12" key="1">
    <citation type="submission" date="2018-05" db="EMBL/GenBank/DDBJ databases">
        <authorList>
            <person name="Hao L."/>
        </authorList>
    </citation>
    <scope>NUCLEOTIDE SEQUENCE [LARGE SCALE GENOMIC DNA]</scope>
</reference>
<keyword evidence="12" id="KW-1185">Reference proteome</keyword>
<dbReference type="Gene3D" id="3.40.50.300">
    <property type="entry name" value="P-loop containing nucleotide triphosphate hydrolases"/>
    <property type="match status" value="1"/>
</dbReference>
<dbReference type="InterPro" id="IPR027417">
    <property type="entry name" value="P-loop_NTPase"/>
</dbReference>
<protein>
    <recommendedName>
        <fullName evidence="3">tRNA threonylcarbamoyladenosine biosynthesis protein TsaE</fullName>
    </recommendedName>
    <alternativeName>
        <fullName evidence="10">t(6)A37 threonylcarbamoyladenosine biosynthesis protein TsaE</fullName>
    </alternativeName>
</protein>
<keyword evidence="11" id="KW-0808">Transferase</keyword>
<accession>A0A2X3K5K1</accession>
<dbReference type="GO" id="GO:0005524">
    <property type="term" value="F:ATP binding"/>
    <property type="evidence" value="ECO:0007669"/>
    <property type="project" value="UniProtKB-KW"/>
</dbReference>
<dbReference type="SUPFAM" id="SSF52540">
    <property type="entry name" value="P-loop containing nucleoside triphosphate hydrolases"/>
    <property type="match status" value="1"/>
</dbReference>
<dbReference type="KEGG" id="bana:BARAN1_0533"/>
<evidence type="ECO:0000313" key="11">
    <source>
        <dbReference type="EMBL" id="SQD92557.1"/>
    </source>
</evidence>
<keyword evidence="7" id="KW-0547">Nucleotide-binding</keyword>
<evidence type="ECO:0000256" key="6">
    <source>
        <dbReference type="ARBA" id="ARBA00022723"/>
    </source>
</evidence>
<dbReference type="RefSeq" id="WP_122030756.1">
    <property type="nucleotide sequence ID" value="NZ_LS483254.1"/>
</dbReference>
<organism evidence="11 12">
    <name type="scientific">Candidatus Bipolaricaulis anaerobius</name>
    <dbReference type="NCBI Taxonomy" id="2026885"/>
    <lineage>
        <taxon>Bacteria</taxon>
        <taxon>Candidatus Bipolaricaulota</taxon>
        <taxon>Candidatus Bipolaricaulia</taxon>
        <taxon>Candidatus Bipolaricaulales</taxon>
        <taxon>Candidatus Bipolaricaulaceae</taxon>
        <taxon>Candidatus Bipolaricaulis</taxon>
    </lineage>
</organism>
<keyword evidence="5" id="KW-0819">tRNA processing</keyword>
<comment type="similarity">
    <text evidence="2">Belongs to the TsaE family.</text>
</comment>
<dbReference type="Pfam" id="PF02367">
    <property type="entry name" value="TsaE"/>
    <property type="match status" value="1"/>
</dbReference>
<keyword evidence="9" id="KW-0460">Magnesium</keyword>
<dbReference type="Proteomes" id="UP000249818">
    <property type="component" value="Chromosome BARAN1"/>
</dbReference>
<dbReference type="GO" id="GO:0002949">
    <property type="term" value="P:tRNA threonylcarbamoyladenosine modification"/>
    <property type="evidence" value="ECO:0007669"/>
    <property type="project" value="InterPro"/>
</dbReference>